<reference evidence="2" key="1">
    <citation type="submission" date="2021-03" db="EMBL/GenBank/DDBJ databases">
        <title>Whole genome shotgun sequence of Actinoplanes consettensis NBRC 14913.</title>
        <authorList>
            <person name="Komaki H."/>
            <person name="Tamura T."/>
        </authorList>
    </citation>
    <scope>NUCLEOTIDE SEQUENCE</scope>
    <source>
        <strain evidence="2">NBRC 14913</strain>
    </source>
</reference>
<dbReference type="AlphaFoldDB" id="A0A919SQY7"/>
<evidence type="ECO:0000313" key="2">
    <source>
        <dbReference type="EMBL" id="GIM76801.1"/>
    </source>
</evidence>
<proteinExistence type="predicted"/>
<protein>
    <submittedName>
        <fullName evidence="2">Uncharacterized protein</fullName>
    </submittedName>
</protein>
<organism evidence="2 3">
    <name type="scientific">Winogradskya consettensis</name>
    <dbReference type="NCBI Taxonomy" id="113560"/>
    <lineage>
        <taxon>Bacteria</taxon>
        <taxon>Bacillati</taxon>
        <taxon>Actinomycetota</taxon>
        <taxon>Actinomycetes</taxon>
        <taxon>Micromonosporales</taxon>
        <taxon>Micromonosporaceae</taxon>
        <taxon>Winogradskya</taxon>
    </lineage>
</organism>
<keyword evidence="3" id="KW-1185">Reference proteome</keyword>
<name>A0A919SQY7_9ACTN</name>
<sequence>MGGRPGRHDNHYSRIVSADQGLVRVSDSFGVRRARIGSILADDGTIYLVKWDDTDEEERVPRAADVHVATRGSLRFLALSDARLFHAVFAQEPLAVILHLLAESSAPLNVREIREHLVGLGLRNETWARHWPRVLAVLPKWPGVVRRHKGDTLAYAWVGDDLPDLPSDAEPEPEPERATPTPASKPAPAPAPAKPVAAAATPAEPAVPSPERLRRQMGAARSLSEVARLLTLPREFVAELSPEVVASALRRVAAEDRLVMGLLEALTASGPIGALTEELAIARAANAALQSRVDELEEWWTALEQSTDPSSPIRQPGS</sequence>
<feature type="compositionally biased region" description="Pro residues" evidence="1">
    <location>
        <begin position="183"/>
        <end position="193"/>
    </location>
</feature>
<evidence type="ECO:0000313" key="3">
    <source>
        <dbReference type="Proteomes" id="UP000680865"/>
    </source>
</evidence>
<feature type="compositionally biased region" description="Low complexity" evidence="1">
    <location>
        <begin position="194"/>
        <end position="210"/>
    </location>
</feature>
<feature type="compositionally biased region" description="Acidic residues" evidence="1">
    <location>
        <begin position="164"/>
        <end position="173"/>
    </location>
</feature>
<dbReference type="Proteomes" id="UP000680865">
    <property type="component" value="Unassembled WGS sequence"/>
</dbReference>
<comment type="caution">
    <text evidence="2">The sequence shown here is derived from an EMBL/GenBank/DDBJ whole genome shotgun (WGS) entry which is preliminary data.</text>
</comment>
<accession>A0A919SQY7</accession>
<dbReference type="EMBL" id="BOQP01000028">
    <property type="protein sequence ID" value="GIM76801.1"/>
    <property type="molecule type" value="Genomic_DNA"/>
</dbReference>
<feature type="region of interest" description="Disordered" evidence="1">
    <location>
        <begin position="164"/>
        <end position="218"/>
    </location>
</feature>
<gene>
    <name evidence="2" type="ORF">Aco04nite_52240</name>
</gene>
<evidence type="ECO:0000256" key="1">
    <source>
        <dbReference type="SAM" id="MobiDB-lite"/>
    </source>
</evidence>